<dbReference type="STRING" id="3750.A0A498KFM5"/>
<organism evidence="4 5">
    <name type="scientific">Malus domestica</name>
    <name type="common">Apple</name>
    <name type="synonym">Pyrus malus</name>
    <dbReference type="NCBI Taxonomy" id="3750"/>
    <lineage>
        <taxon>Eukaryota</taxon>
        <taxon>Viridiplantae</taxon>
        <taxon>Streptophyta</taxon>
        <taxon>Embryophyta</taxon>
        <taxon>Tracheophyta</taxon>
        <taxon>Spermatophyta</taxon>
        <taxon>Magnoliopsida</taxon>
        <taxon>eudicotyledons</taxon>
        <taxon>Gunneridae</taxon>
        <taxon>Pentapetalae</taxon>
        <taxon>rosids</taxon>
        <taxon>fabids</taxon>
        <taxon>Rosales</taxon>
        <taxon>Rosaceae</taxon>
        <taxon>Amygdaloideae</taxon>
        <taxon>Maleae</taxon>
        <taxon>Malus</taxon>
    </lineage>
</organism>
<keyword evidence="5" id="KW-1185">Reference proteome</keyword>
<dbReference type="InterPro" id="IPR007125">
    <property type="entry name" value="H2A/H2B/H3"/>
</dbReference>
<dbReference type="Pfam" id="PF00125">
    <property type="entry name" value="Histone"/>
    <property type="match status" value="1"/>
</dbReference>
<sequence length="63" mass="7263">MNNLINDIFEKLAQDSLRLARYNKKPTITCQEIQTAVNLMLPIELAKHVVLERTKVMTKFTSS</sequence>
<evidence type="ECO:0000259" key="3">
    <source>
        <dbReference type="Pfam" id="PF00125"/>
    </source>
</evidence>
<evidence type="ECO:0000313" key="4">
    <source>
        <dbReference type="EMBL" id="RXI04273.1"/>
    </source>
</evidence>
<dbReference type="GO" id="GO:0046982">
    <property type="term" value="F:protein heterodimerization activity"/>
    <property type="evidence" value="ECO:0007669"/>
    <property type="project" value="InterPro"/>
</dbReference>
<evidence type="ECO:0000256" key="1">
    <source>
        <dbReference type="ARBA" id="ARBA00002001"/>
    </source>
</evidence>
<dbReference type="InterPro" id="IPR000558">
    <property type="entry name" value="Histone_H2B"/>
</dbReference>
<evidence type="ECO:0000256" key="2">
    <source>
        <dbReference type="ARBA" id="ARBA00006846"/>
    </source>
</evidence>
<dbReference type="PANTHER" id="PTHR23428">
    <property type="entry name" value="HISTONE H2B"/>
    <property type="match status" value="1"/>
</dbReference>
<dbReference type="EMBL" id="RDQH01000329">
    <property type="protein sequence ID" value="RXI04273.1"/>
    <property type="molecule type" value="Genomic_DNA"/>
</dbReference>
<dbReference type="SUPFAM" id="SSF47113">
    <property type="entry name" value="Histone-fold"/>
    <property type="match status" value="1"/>
</dbReference>
<comment type="caution">
    <text evidence="4">The sequence shown here is derived from an EMBL/GenBank/DDBJ whole genome shotgun (WGS) entry which is preliminary data.</text>
</comment>
<accession>A0A498KFM5</accession>
<dbReference type="GO" id="GO:0000786">
    <property type="term" value="C:nucleosome"/>
    <property type="evidence" value="ECO:0007669"/>
    <property type="project" value="InterPro"/>
</dbReference>
<dbReference type="InterPro" id="IPR009072">
    <property type="entry name" value="Histone-fold"/>
</dbReference>
<reference evidence="4 5" key="1">
    <citation type="submission" date="2018-10" db="EMBL/GenBank/DDBJ databases">
        <title>A high-quality apple genome assembly.</title>
        <authorList>
            <person name="Hu J."/>
        </authorList>
    </citation>
    <scope>NUCLEOTIDE SEQUENCE [LARGE SCALE GENOMIC DNA]</scope>
    <source>
        <strain evidence="5">cv. HFTH1</strain>
        <tissue evidence="4">Young leaf</tissue>
    </source>
</reference>
<comment type="similarity">
    <text evidence="2">Belongs to the histone H2B family.</text>
</comment>
<dbReference type="Proteomes" id="UP000290289">
    <property type="component" value="Chromosome 3"/>
</dbReference>
<comment type="function">
    <text evidence="1">Core component of nucleosome. Nucleosomes wrap and compact DNA into chromatin, limiting DNA accessibility to the cellular machineries which require DNA as a template. Histones thereby play a central role in transcription regulation, DNA repair, DNA replication and chromosomal stability. DNA accessibility is regulated via a complex set of post-translational modifications of histones, also called histone code, and nucleosome remodeling.</text>
</comment>
<feature type="domain" description="Core Histone H2A/H2B/H3" evidence="3">
    <location>
        <begin position="1"/>
        <end position="38"/>
    </location>
</feature>
<evidence type="ECO:0000313" key="5">
    <source>
        <dbReference type="Proteomes" id="UP000290289"/>
    </source>
</evidence>
<dbReference type="GO" id="GO:0003677">
    <property type="term" value="F:DNA binding"/>
    <property type="evidence" value="ECO:0007669"/>
    <property type="project" value="InterPro"/>
</dbReference>
<name>A0A498KFM5_MALDO</name>
<dbReference type="GO" id="GO:0030527">
    <property type="term" value="F:structural constituent of chromatin"/>
    <property type="evidence" value="ECO:0007669"/>
    <property type="project" value="InterPro"/>
</dbReference>
<proteinExistence type="inferred from homology"/>
<gene>
    <name evidence="4" type="ORF">DVH24_038547</name>
</gene>
<protein>
    <recommendedName>
        <fullName evidence="3">Core Histone H2A/H2B/H3 domain-containing protein</fullName>
    </recommendedName>
</protein>
<dbReference type="SMART" id="SM00427">
    <property type="entry name" value="H2B"/>
    <property type="match status" value="1"/>
</dbReference>
<dbReference type="PRINTS" id="PR00621">
    <property type="entry name" value="HISTONEH2B"/>
</dbReference>
<dbReference type="AlphaFoldDB" id="A0A498KFM5"/>
<dbReference type="Gene3D" id="1.10.20.10">
    <property type="entry name" value="Histone, subunit A"/>
    <property type="match status" value="1"/>
</dbReference>